<gene>
    <name evidence="7" type="ORF">METZ01_LOCUS63462</name>
</gene>
<evidence type="ECO:0000256" key="1">
    <source>
        <dbReference type="ARBA" id="ARBA00004141"/>
    </source>
</evidence>
<dbReference type="SUPFAM" id="SSF52833">
    <property type="entry name" value="Thioredoxin-like"/>
    <property type="match status" value="1"/>
</dbReference>
<dbReference type="GO" id="GO:0045454">
    <property type="term" value="P:cell redox homeostasis"/>
    <property type="evidence" value="ECO:0007669"/>
    <property type="project" value="TreeGrafter"/>
</dbReference>
<evidence type="ECO:0000256" key="5">
    <source>
        <dbReference type="SAM" id="Phobius"/>
    </source>
</evidence>
<proteinExistence type="predicted"/>
<protein>
    <recommendedName>
        <fullName evidence="6">Cytochrome C biogenesis protein transmembrane domain-containing protein</fullName>
    </recommendedName>
</protein>
<feature type="transmembrane region" description="Helical" evidence="5">
    <location>
        <begin position="369"/>
        <end position="390"/>
    </location>
</feature>
<keyword evidence="2 5" id="KW-0812">Transmembrane</keyword>
<dbReference type="EMBL" id="UINC01003952">
    <property type="protein sequence ID" value="SVA10608.1"/>
    <property type="molecule type" value="Genomic_DNA"/>
</dbReference>
<feature type="transmembrane region" description="Helical" evidence="5">
    <location>
        <begin position="294"/>
        <end position="319"/>
    </location>
</feature>
<reference evidence="7" key="1">
    <citation type="submission" date="2018-05" db="EMBL/GenBank/DDBJ databases">
        <authorList>
            <person name="Lanie J.A."/>
            <person name="Ng W.-L."/>
            <person name="Kazmierczak K.M."/>
            <person name="Andrzejewski T.M."/>
            <person name="Davidsen T.M."/>
            <person name="Wayne K.J."/>
            <person name="Tettelin H."/>
            <person name="Glass J.I."/>
            <person name="Rusch D."/>
            <person name="Podicherti R."/>
            <person name="Tsui H.-C.T."/>
            <person name="Winkler M.E."/>
        </authorList>
    </citation>
    <scope>NUCLEOTIDE SEQUENCE</scope>
</reference>
<organism evidence="7">
    <name type="scientific">marine metagenome</name>
    <dbReference type="NCBI Taxonomy" id="408172"/>
    <lineage>
        <taxon>unclassified sequences</taxon>
        <taxon>metagenomes</taxon>
        <taxon>ecological metagenomes</taxon>
    </lineage>
</organism>
<feature type="transmembrane region" description="Helical" evidence="5">
    <location>
        <begin position="138"/>
        <end position="159"/>
    </location>
</feature>
<evidence type="ECO:0000256" key="3">
    <source>
        <dbReference type="ARBA" id="ARBA00022989"/>
    </source>
</evidence>
<feature type="transmembrane region" description="Helical" evidence="5">
    <location>
        <begin position="402"/>
        <end position="422"/>
    </location>
</feature>
<sequence>MDGGALPTEFVFENLQKSSYELIGKMKESESITKYDPVFKMDQTYFVNTNTFKQKIKLNDSNIDKIYATIFYQTCNDSVCINKESELVFNLDGSIENAVNKDLTTLILDDDNPLKLDLKNTELLTKNSSKESISGNNYFDLLILGFIGGLLALLTPCVFPMIPLTVSFFTKKKSKSSLKAMIYGLFIILIYLFLSIPFYFIESLDPEILNTISTNAWLNILFFIIFIIFAFSFFGFYELTIPSSWINSIDSKSNTIGGYIGVFFMSLTLVLVSFSCTGPILGSLLVGSISSQGGAIQLSIGMFGFGVALALPFTLFALFPSMLKSLPKSGRWMNTFKIILGFLELGLAFKFLSNADLVEHWGILKREVFIGIWVVISLMISLYLLGVYKFPYETIAVKRSKFNVSLSIFFLIFAVYLSPALLPNGSNSARLLSGFPPPSFYSIYPKINDCPLGLNCFKDFDKGLQFAKEKNKPILLDFTGWACVNCRRIEENVWTDPIVFDLINENFVLISLYVDDRKELPIEDQFDLTYDSGKIKKIRTIGDKSATFQALNFKTASQPYYVLLNTELEILNSPIQYTSKDIYQNWLEEGLDNLNK</sequence>
<evidence type="ECO:0000256" key="2">
    <source>
        <dbReference type="ARBA" id="ARBA00022692"/>
    </source>
</evidence>
<dbReference type="GO" id="GO:0017004">
    <property type="term" value="P:cytochrome complex assembly"/>
    <property type="evidence" value="ECO:0007669"/>
    <property type="project" value="InterPro"/>
</dbReference>
<evidence type="ECO:0000256" key="4">
    <source>
        <dbReference type="ARBA" id="ARBA00023136"/>
    </source>
</evidence>
<dbReference type="AlphaFoldDB" id="A0A381T4V4"/>
<dbReference type="Pfam" id="PF13899">
    <property type="entry name" value="Thioredoxin_7"/>
    <property type="match status" value="1"/>
</dbReference>
<keyword evidence="4 5" id="KW-0472">Membrane</keyword>
<feature type="transmembrane region" description="Helical" evidence="5">
    <location>
        <begin position="331"/>
        <end position="349"/>
    </location>
</feature>
<dbReference type="InterPro" id="IPR036249">
    <property type="entry name" value="Thioredoxin-like_sf"/>
</dbReference>
<dbReference type="PANTHER" id="PTHR32234:SF0">
    <property type="entry name" value="THIOL:DISULFIDE INTERCHANGE PROTEIN DSBD"/>
    <property type="match status" value="1"/>
</dbReference>
<feature type="domain" description="Cytochrome C biogenesis protein transmembrane" evidence="6">
    <location>
        <begin position="142"/>
        <end position="353"/>
    </location>
</feature>
<evidence type="ECO:0000259" key="6">
    <source>
        <dbReference type="Pfam" id="PF02683"/>
    </source>
</evidence>
<keyword evidence="3 5" id="KW-1133">Transmembrane helix</keyword>
<feature type="transmembrane region" description="Helical" evidence="5">
    <location>
        <begin position="180"/>
        <end position="201"/>
    </location>
</feature>
<name>A0A381T4V4_9ZZZZ</name>
<dbReference type="Gene3D" id="3.40.30.10">
    <property type="entry name" value="Glutaredoxin"/>
    <property type="match status" value="1"/>
</dbReference>
<dbReference type="Pfam" id="PF02683">
    <property type="entry name" value="DsbD_TM"/>
    <property type="match status" value="1"/>
</dbReference>
<feature type="transmembrane region" description="Helical" evidence="5">
    <location>
        <begin position="258"/>
        <end position="282"/>
    </location>
</feature>
<accession>A0A381T4V4</accession>
<comment type="subcellular location">
    <subcellularLocation>
        <location evidence="1">Membrane</location>
        <topology evidence="1">Multi-pass membrane protein</topology>
    </subcellularLocation>
</comment>
<feature type="transmembrane region" description="Helical" evidence="5">
    <location>
        <begin position="216"/>
        <end position="237"/>
    </location>
</feature>
<evidence type="ECO:0000313" key="7">
    <source>
        <dbReference type="EMBL" id="SVA10608.1"/>
    </source>
</evidence>
<dbReference type="GO" id="GO:0016020">
    <property type="term" value="C:membrane"/>
    <property type="evidence" value="ECO:0007669"/>
    <property type="project" value="UniProtKB-SubCell"/>
</dbReference>
<dbReference type="InterPro" id="IPR003834">
    <property type="entry name" value="Cyt_c_assmbl_TM_dom"/>
</dbReference>
<dbReference type="PANTHER" id="PTHR32234">
    <property type="entry name" value="THIOL:DISULFIDE INTERCHANGE PROTEIN DSBD"/>
    <property type="match status" value="1"/>
</dbReference>
<dbReference type="GO" id="GO:0015035">
    <property type="term" value="F:protein-disulfide reductase activity"/>
    <property type="evidence" value="ECO:0007669"/>
    <property type="project" value="TreeGrafter"/>
</dbReference>